<comment type="caution">
    <text evidence="2">The sequence shown here is derived from an EMBL/GenBank/DDBJ whole genome shotgun (WGS) entry which is preliminary data.</text>
</comment>
<evidence type="ECO:0000313" key="3">
    <source>
        <dbReference type="Proteomes" id="UP001165460"/>
    </source>
</evidence>
<dbReference type="RefSeq" id="WP_243362982.1">
    <property type="nucleotide sequence ID" value="NZ_JALGBH010000002.1"/>
</dbReference>
<feature type="signal peptide" evidence="1">
    <location>
        <begin position="1"/>
        <end position="24"/>
    </location>
</feature>
<feature type="chain" id="PRO_5047332032" description="Peptidase C39-like domain-containing protein" evidence="1">
    <location>
        <begin position="25"/>
        <end position="232"/>
    </location>
</feature>
<keyword evidence="1" id="KW-0732">Signal</keyword>
<evidence type="ECO:0000256" key="1">
    <source>
        <dbReference type="SAM" id="SignalP"/>
    </source>
</evidence>
<organism evidence="2 3">
    <name type="scientific">Pedobacter montanisoli</name>
    <dbReference type="NCBI Taxonomy" id="2923277"/>
    <lineage>
        <taxon>Bacteria</taxon>
        <taxon>Pseudomonadati</taxon>
        <taxon>Bacteroidota</taxon>
        <taxon>Sphingobacteriia</taxon>
        <taxon>Sphingobacteriales</taxon>
        <taxon>Sphingobacteriaceae</taxon>
        <taxon>Pedobacter</taxon>
    </lineage>
</organism>
<name>A0ABS9ZZH2_9SPHI</name>
<protein>
    <recommendedName>
        <fullName evidence="4">Peptidase C39-like domain-containing protein</fullName>
    </recommendedName>
</protein>
<sequence length="232" mass="25997">MKKLLFSPIFVLLLISASFAPSHAQGVPADSLFVAYKQDSANNCASIALIKANLNAFGLNGIYKERIIDNNTREYLLRDSSKILLTNAELQLAREKFNADISPATTPYLKSIVDVSLICYAIMAKKFPHEFPVLAAPTFEENLAYISDVSFNVKYGTNLLGTGEYFFIPRGRYSGIRGKIGAIVWSPGHTVFANNRKCDMPGSSANFYKFTKSYLRFWGRMWIDPREPKSKP</sequence>
<evidence type="ECO:0008006" key="4">
    <source>
        <dbReference type="Google" id="ProtNLM"/>
    </source>
</evidence>
<proteinExistence type="predicted"/>
<accession>A0ABS9ZZH2</accession>
<reference evidence="2" key="1">
    <citation type="submission" date="2022-03" db="EMBL/GenBank/DDBJ databases">
        <authorList>
            <person name="Woo C.Y."/>
        </authorList>
    </citation>
    <scope>NUCLEOTIDE SEQUENCE</scope>
    <source>
        <strain evidence="2">CYS-01</strain>
    </source>
</reference>
<evidence type="ECO:0000313" key="2">
    <source>
        <dbReference type="EMBL" id="MCJ0743702.1"/>
    </source>
</evidence>
<keyword evidence="3" id="KW-1185">Reference proteome</keyword>
<gene>
    <name evidence="2" type="ORF">MMF97_13350</name>
</gene>
<dbReference type="EMBL" id="JALGBH010000002">
    <property type="protein sequence ID" value="MCJ0743702.1"/>
    <property type="molecule type" value="Genomic_DNA"/>
</dbReference>
<dbReference type="Proteomes" id="UP001165460">
    <property type="component" value="Unassembled WGS sequence"/>
</dbReference>